<dbReference type="AlphaFoldDB" id="A0A8T0P4J2"/>
<name>A0A8T0P4J2_PANVG</name>
<gene>
    <name evidence="1" type="ORF">PVAP13_8NG048703</name>
</gene>
<keyword evidence="2" id="KW-1185">Reference proteome</keyword>
<evidence type="ECO:0000313" key="1">
    <source>
        <dbReference type="EMBL" id="KAG2555918.1"/>
    </source>
</evidence>
<protein>
    <submittedName>
        <fullName evidence="1">Uncharacterized protein</fullName>
    </submittedName>
</protein>
<organism evidence="1 2">
    <name type="scientific">Panicum virgatum</name>
    <name type="common">Blackwell switchgrass</name>
    <dbReference type="NCBI Taxonomy" id="38727"/>
    <lineage>
        <taxon>Eukaryota</taxon>
        <taxon>Viridiplantae</taxon>
        <taxon>Streptophyta</taxon>
        <taxon>Embryophyta</taxon>
        <taxon>Tracheophyta</taxon>
        <taxon>Spermatophyta</taxon>
        <taxon>Magnoliopsida</taxon>
        <taxon>Liliopsida</taxon>
        <taxon>Poales</taxon>
        <taxon>Poaceae</taxon>
        <taxon>PACMAD clade</taxon>
        <taxon>Panicoideae</taxon>
        <taxon>Panicodae</taxon>
        <taxon>Paniceae</taxon>
        <taxon>Panicinae</taxon>
        <taxon>Panicum</taxon>
        <taxon>Panicum sect. Hiantes</taxon>
    </lineage>
</organism>
<sequence length="57" mass="6778">MLKPGSFQKPECNEEPLRHRPICLKRWHHAMLKLCRGYVASSTSSRSPRNNTYFRNF</sequence>
<dbReference type="EMBL" id="CM029052">
    <property type="protein sequence ID" value="KAG2555918.1"/>
    <property type="molecule type" value="Genomic_DNA"/>
</dbReference>
<comment type="caution">
    <text evidence="1">The sequence shown here is derived from an EMBL/GenBank/DDBJ whole genome shotgun (WGS) entry which is preliminary data.</text>
</comment>
<evidence type="ECO:0000313" key="2">
    <source>
        <dbReference type="Proteomes" id="UP000823388"/>
    </source>
</evidence>
<reference evidence="1" key="1">
    <citation type="submission" date="2020-05" db="EMBL/GenBank/DDBJ databases">
        <title>WGS assembly of Panicum virgatum.</title>
        <authorList>
            <person name="Lovell J.T."/>
            <person name="Jenkins J."/>
            <person name="Shu S."/>
            <person name="Juenger T.E."/>
            <person name="Schmutz J."/>
        </authorList>
    </citation>
    <scope>NUCLEOTIDE SEQUENCE</scope>
    <source>
        <strain evidence="1">AP13</strain>
    </source>
</reference>
<accession>A0A8T0P4J2</accession>
<dbReference type="Proteomes" id="UP000823388">
    <property type="component" value="Chromosome 8N"/>
</dbReference>
<proteinExistence type="predicted"/>